<organism evidence="15">
    <name type="scientific">Phallusia mammillata</name>
    <dbReference type="NCBI Taxonomy" id="59560"/>
    <lineage>
        <taxon>Eukaryota</taxon>
        <taxon>Metazoa</taxon>
        <taxon>Chordata</taxon>
        <taxon>Tunicata</taxon>
        <taxon>Ascidiacea</taxon>
        <taxon>Phlebobranchia</taxon>
        <taxon>Ascidiidae</taxon>
        <taxon>Phallusia</taxon>
    </lineage>
</organism>
<reference evidence="15" key="1">
    <citation type="submission" date="2020-04" db="EMBL/GenBank/DDBJ databases">
        <authorList>
            <person name="Neveu A P."/>
        </authorList>
    </citation>
    <scope>NUCLEOTIDE SEQUENCE</scope>
    <source>
        <tissue evidence="15">Whole embryo</tissue>
    </source>
</reference>
<feature type="compositionally biased region" description="Polar residues" evidence="12">
    <location>
        <begin position="503"/>
        <end position="512"/>
    </location>
</feature>
<dbReference type="PROSITE" id="PS01209">
    <property type="entry name" value="LDLRA_1"/>
    <property type="match status" value="1"/>
</dbReference>
<evidence type="ECO:0000256" key="2">
    <source>
        <dbReference type="ARBA" id="ARBA00009939"/>
    </source>
</evidence>
<feature type="disulfide bond" evidence="11">
    <location>
        <begin position="332"/>
        <end position="347"/>
    </location>
</feature>
<dbReference type="InterPro" id="IPR002172">
    <property type="entry name" value="LDrepeatLR_classA_rpt"/>
</dbReference>
<name>A0A6F9DKL3_9ASCI</name>
<evidence type="ECO:0000259" key="14">
    <source>
        <dbReference type="SMART" id="SM00042"/>
    </source>
</evidence>
<dbReference type="InterPro" id="IPR036055">
    <property type="entry name" value="LDL_receptor-like_sf"/>
</dbReference>
<feature type="compositionally biased region" description="Pro residues" evidence="12">
    <location>
        <begin position="525"/>
        <end position="542"/>
    </location>
</feature>
<evidence type="ECO:0000256" key="7">
    <source>
        <dbReference type="ARBA" id="ARBA00023136"/>
    </source>
</evidence>
<evidence type="ECO:0000256" key="6">
    <source>
        <dbReference type="ARBA" id="ARBA00022989"/>
    </source>
</evidence>
<feature type="domain" description="CUB" evidence="14">
    <location>
        <begin position="156"/>
        <end position="269"/>
    </location>
</feature>
<dbReference type="InterPro" id="IPR035914">
    <property type="entry name" value="Sperma_CUB_dom_sf"/>
</dbReference>
<dbReference type="InterPro" id="IPR023415">
    <property type="entry name" value="LDLR_class-A_CS"/>
</dbReference>
<feature type="disulfide bond" evidence="11">
    <location>
        <begin position="370"/>
        <end position="385"/>
    </location>
</feature>
<keyword evidence="8 11" id="KW-1015">Disulfide bond</keyword>
<feature type="compositionally biased region" description="Low complexity" evidence="12">
    <location>
        <begin position="558"/>
        <end position="578"/>
    </location>
</feature>
<keyword evidence="5" id="KW-0677">Repeat</keyword>
<dbReference type="EMBL" id="LR787641">
    <property type="protein sequence ID" value="CAB3263503.1"/>
    <property type="molecule type" value="mRNA"/>
</dbReference>
<dbReference type="GO" id="GO:0006897">
    <property type="term" value="P:endocytosis"/>
    <property type="evidence" value="ECO:0007669"/>
    <property type="project" value="UniProtKB-KW"/>
</dbReference>
<feature type="chain" id="PRO_5026255565" evidence="13">
    <location>
        <begin position="24"/>
        <end position="819"/>
    </location>
</feature>
<evidence type="ECO:0000256" key="1">
    <source>
        <dbReference type="ARBA" id="ARBA00004167"/>
    </source>
</evidence>
<dbReference type="GO" id="GO:0005886">
    <property type="term" value="C:plasma membrane"/>
    <property type="evidence" value="ECO:0007669"/>
    <property type="project" value="TreeGrafter"/>
</dbReference>
<dbReference type="PANTHER" id="PTHR24270:SF50">
    <property type="entry name" value="LOW-DENSITY LIPOPROTEIN RECEPTOR-RELATED PROTEIN 3-LIKE"/>
    <property type="match status" value="1"/>
</dbReference>
<protein>
    <submittedName>
        <fullName evidence="15">Low-density lipoprotein receptor-related protein 3-like</fullName>
    </submittedName>
</protein>
<evidence type="ECO:0000313" key="15">
    <source>
        <dbReference type="EMBL" id="CAB3263503.1"/>
    </source>
</evidence>
<keyword evidence="15" id="KW-0675">Receptor</keyword>
<keyword evidence="4" id="KW-0812">Transmembrane</keyword>
<evidence type="ECO:0000256" key="12">
    <source>
        <dbReference type="SAM" id="MobiDB-lite"/>
    </source>
</evidence>
<keyword evidence="15" id="KW-0449">Lipoprotein</keyword>
<dbReference type="CDD" id="cd00112">
    <property type="entry name" value="LDLa"/>
    <property type="match status" value="3"/>
</dbReference>
<dbReference type="SMART" id="SM00042">
    <property type="entry name" value="CUB"/>
    <property type="match status" value="1"/>
</dbReference>
<keyword evidence="7" id="KW-0472">Membrane</keyword>
<accession>A0A6F9DKL3</accession>
<proteinExistence type="evidence at transcript level"/>
<dbReference type="SUPFAM" id="SSF49854">
    <property type="entry name" value="Spermadhesin, CUB domain"/>
    <property type="match status" value="1"/>
</dbReference>
<feature type="region of interest" description="Disordered" evidence="12">
    <location>
        <begin position="454"/>
        <end position="591"/>
    </location>
</feature>
<feature type="region of interest" description="Disordered" evidence="12">
    <location>
        <begin position="752"/>
        <end position="780"/>
    </location>
</feature>
<evidence type="ECO:0000256" key="3">
    <source>
        <dbReference type="ARBA" id="ARBA00022583"/>
    </source>
</evidence>
<dbReference type="GO" id="GO:0005905">
    <property type="term" value="C:clathrin-coated pit"/>
    <property type="evidence" value="ECO:0007669"/>
    <property type="project" value="UniProtKB-KW"/>
</dbReference>
<dbReference type="InterPro" id="IPR000859">
    <property type="entry name" value="CUB_dom"/>
</dbReference>
<evidence type="ECO:0000256" key="13">
    <source>
        <dbReference type="SAM" id="SignalP"/>
    </source>
</evidence>
<keyword evidence="3" id="KW-0254">Endocytosis</keyword>
<dbReference type="SMART" id="SM00192">
    <property type="entry name" value="LDLa"/>
    <property type="match status" value="3"/>
</dbReference>
<comment type="similarity">
    <text evidence="2">Belongs to the LDLR family.</text>
</comment>
<evidence type="ECO:0000256" key="10">
    <source>
        <dbReference type="ARBA" id="ARBA00037878"/>
    </source>
</evidence>
<dbReference type="PRINTS" id="PR00261">
    <property type="entry name" value="LDLRECEPTOR"/>
</dbReference>
<sequence length="819" mass="91351">MYFSRKILFFLVSIVIKEQSALSFPNVQYNYENPVSGTRDGCVSLERHGTIDFKSNTSTVTKCWALHLPAPEYVTLSLTEIHIKQKCYNNYLLIKSDPYYSKEGVYPAVKRMWCGSVQPQTLTMKRDYIEITLYANNGYNGVLPSFKMDYTVEDQCLVQRYIQSYTFVTSVGYPESNIVPDCVWNISLTQESSHIPLQFILNECDFYSGGRIYVYDGTSTDSPLIWNDSCNEITNTGEVLATASGPHMLVRYRNNLSPARGFNATVKAKGYCLPGSYSCGDQNTCYLERQHCDGNRDCATGYDEMGCTSTCSNDLFWCGAESWHCYSANRYCDGKTDCPNNVDENDCTKCAPGAFLCQSERKCIYEQWECDGTPDCSDGSDEIGCSYTASRQVITAAIIGSLICGLLLAVALGCSCKLYTLRSASRHRRSRQVVPTPLGRIARQLLLREAPPSYSMTVDGVDSDSPDSSLRRSSSSRRRRERRNRRRNRHRDPQLRRARPDTSRQQSVTSQDALEPNAQEDRVMPAPPNIPLPPTPPAPPGDEPSTSGATHRTQEPVATSSSADVTAAASASTAASSSQEEQAPPLPKKRRIRPVMVEAPCTDELVEDIPNCVHPNPPAYNDVIDPHPAGLPPPHARDNREDIVMEDETPASRTMINRFLARFSPNRSPRFWRNFFRRGNSSPPFHELEEQPDTVSRDSDSLILSLDTVSMEPTSSSSSQDSVNVEPQMLVAKETMKPSSFYPPVSHIKELEARGSDEDDDREVVKLSHPPRTFSPVEMRSMARGHVEDSLPSPLLVISNFADFEDNRGTPSPATDLQS</sequence>
<dbReference type="AlphaFoldDB" id="A0A6F9DKL3"/>
<evidence type="ECO:0000256" key="8">
    <source>
        <dbReference type="ARBA" id="ARBA00023157"/>
    </source>
</evidence>
<dbReference type="InterPro" id="IPR050685">
    <property type="entry name" value="LDLR"/>
</dbReference>
<dbReference type="Pfam" id="PF00057">
    <property type="entry name" value="Ldl_recept_a"/>
    <property type="match status" value="1"/>
</dbReference>
<feature type="compositionally biased region" description="Basic and acidic residues" evidence="12">
    <location>
        <begin position="491"/>
        <end position="502"/>
    </location>
</feature>
<evidence type="ECO:0000256" key="11">
    <source>
        <dbReference type="PROSITE-ProRule" id="PRU00124"/>
    </source>
</evidence>
<comment type="subcellular location">
    <subcellularLocation>
        <location evidence="10">Membrane</location>
        <location evidence="10">Coated pit</location>
    </subcellularLocation>
    <subcellularLocation>
        <location evidence="1">Membrane</location>
        <topology evidence="1">Single-pass membrane protein</topology>
    </subcellularLocation>
</comment>
<keyword evidence="13" id="KW-0732">Signal</keyword>
<evidence type="ECO:0000256" key="9">
    <source>
        <dbReference type="ARBA" id="ARBA00023176"/>
    </source>
</evidence>
<feature type="signal peptide" evidence="13">
    <location>
        <begin position="1"/>
        <end position="23"/>
    </location>
</feature>
<gene>
    <name evidence="15" type="primary">Lrp3</name>
</gene>
<dbReference type="SUPFAM" id="SSF57424">
    <property type="entry name" value="LDL receptor-like module"/>
    <property type="match status" value="3"/>
</dbReference>
<evidence type="ECO:0000256" key="4">
    <source>
        <dbReference type="ARBA" id="ARBA00022692"/>
    </source>
</evidence>
<feature type="disulfide bond" evidence="11">
    <location>
        <begin position="292"/>
        <end position="307"/>
    </location>
</feature>
<keyword evidence="9" id="KW-0168">Coated pit</keyword>
<keyword evidence="6" id="KW-1133">Transmembrane helix</keyword>
<evidence type="ECO:0000256" key="5">
    <source>
        <dbReference type="ARBA" id="ARBA00022737"/>
    </source>
</evidence>
<dbReference type="Gene3D" id="2.60.120.290">
    <property type="entry name" value="Spermadhesin, CUB domain"/>
    <property type="match status" value="1"/>
</dbReference>
<dbReference type="PANTHER" id="PTHR24270">
    <property type="entry name" value="LOW-DENSITY LIPOPROTEIN RECEPTOR-RELATED"/>
    <property type="match status" value="1"/>
</dbReference>
<feature type="compositionally biased region" description="Basic residues" evidence="12">
    <location>
        <begin position="474"/>
        <end position="490"/>
    </location>
</feature>
<dbReference type="Gene3D" id="4.10.400.10">
    <property type="entry name" value="Low-density Lipoprotein Receptor"/>
    <property type="match status" value="3"/>
</dbReference>
<comment type="caution">
    <text evidence="11">Lacks conserved residue(s) required for the propagation of feature annotation.</text>
</comment>
<dbReference type="PROSITE" id="PS50068">
    <property type="entry name" value="LDLRA_2"/>
    <property type="match status" value="3"/>
</dbReference>